<evidence type="ECO:0008006" key="6">
    <source>
        <dbReference type="Google" id="ProtNLM"/>
    </source>
</evidence>
<dbReference type="PANTHER" id="PTHR10039:SF11">
    <property type="entry name" value="NACHT DOMAIN PROTEIN (AFU_ORTHOLOGUE AFUA_1G01490)"/>
    <property type="match status" value="1"/>
</dbReference>
<proteinExistence type="predicted"/>
<dbReference type="InterPro" id="IPR027417">
    <property type="entry name" value="P-loop_NTPase"/>
</dbReference>
<evidence type="ECO:0000259" key="3">
    <source>
        <dbReference type="Pfam" id="PF24883"/>
    </source>
</evidence>
<organism evidence="4 5">
    <name type="scientific">Knufia obscura</name>
    <dbReference type="NCBI Taxonomy" id="1635080"/>
    <lineage>
        <taxon>Eukaryota</taxon>
        <taxon>Fungi</taxon>
        <taxon>Dikarya</taxon>
        <taxon>Ascomycota</taxon>
        <taxon>Pezizomycotina</taxon>
        <taxon>Eurotiomycetes</taxon>
        <taxon>Chaetothyriomycetidae</taxon>
        <taxon>Chaetothyriales</taxon>
        <taxon>Trichomeriaceae</taxon>
        <taxon>Knufia</taxon>
    </lineage>
</organism>
<dbReference type="Gene3D" id="3.40.50.300">
    <property type="entry name" value="P-loop containing nucleotide triphosphate hydrolases"/>
    <property type="match status" value="1"/>
</dbReference>
<gene>
    <name evidence="4" type="ORF">PMZ80_000251</name>
</gene>
<dbReference type="RefSeq" id="XP_064734201.1">
    <property type="nucleotide sequence ID" value="XM_064868704.1"/>
</dbReference>
<evidence type="ECO:0000313" key="5">
    <source>
        <dbReference type="Proteomes" id="UP001334248"/>
    </source>
</evidence>
<name>A0ABR0RZS2_9EURO</name>
<keyword evidence="5" id="KW-1185">Reference proteome</keyword>
<dbReference type="Pfam" id="PF24883">
    <property type="entry name" value="NPHP3_N"/>
    <property type="match status" value="1"/>
</dbReference>
<evidence type="ECO:0000256" key="1">
    <source>
        <dbReference type="ARBA" id="ARBA00022737"/>
    </source>
</evidence>
<dbReference type="EMBL" id="JAVHJV010000001">
    <property type="protein sequence ID" value="KAK5946111.1"/>
    <property type="molecule type" value="Genomic_DNA"/>
</dbReference>
<sequence>MAVTVNTRSMTMQKGSVLRESIEKVSSSCRRDLDSSSQKVVLSTTDVGIVLDYVAAERLRCMPHPGSRYDKVLRWAEIYVLHVAAFVQNASEAVPSSYEATQQIWGSVLLLLQLGERHLELLEKLIGVYYSLGRALDIFAAHSEYIVEGSEAQTSCARAFAALLQVNTESALYYHKMASNTIVKIKSGEFERRFGRLIEHFYDARAKASDTMWTISIESVKAEGRPYDTAVVRRFLAPQDTVVQALMSGRISSRHRRAEFTCEWATKRVNDFARGKNSLLILSGKEYSGKSVLAGWIAERISNTRGRLGHDVLFHDIDPAIKEQTHPLSIVKGLALQALDRLVGDEEYFRALCSVIRADTEGKRPQELAELLWVALDKAIAKMDKAMLIIDGCELLGDDEQYSLLNRLSGLSAKHSNLKTIAVSRPLMKAPPRESKVWTIEKEDTSRDIESFAHERLSEYSSLRALPNSQIHEFAARIATSSNGSFAWADVAIEVVAQEKTLTNISKTLDSLPKNLKDLINRLVSTIDLGDKDTRAILAWMLAAQRPLFVDEVKNLLQIDCSALQITERFNNPEEDIQRACGALINITDGILRFRTLAIRHHLVELAAGVKDFSNSSKNAFPFHIAEASYDLCLRSLAYIKLVLDRTYPIAVEFLTQEQLIEVFNEHSFLEYASRYWANHFRASPMHQYPKDHKLTGTFKAVLPDLVSLARIEGTCLRAQYDLHESCDLLLLCVKLRRMVFGDESQSVLQTTINLAMTRQRLLNQQSNIYYHEAFKLARKLLSADNETTLTCAQRYIDSVRTMTKATETEETLTYIIEVQRKEYGVSHERTISYMRKLAEYYLAIKETTKASSLYIELYEILTSKYGHHHAETEAVYQKLTTTATKDQLTQINKKQQTSAEKTLEVSDTRRVDSTKDVFKQYEQDKNVEKAEEVMVNYWREISEKSRTSRDVKVQEQQVDVTMEYVQFLQRQNRKEEATTILNGLYLELEKSTSYSDTKISWIQRIGNELKSMGSTSAARGVFSYLWSYYRSTGQQTTKEAQTVAKSLSESASSTAMTTSSTDEQVEVLREILETSTLTSQTVDQTTVNTTQQLISAYSQQERHEEIIEVTRDVLQRAWPSVLTGQKDTRLTQSYSSEMVSIAKQLATSYMRLSYVEEASTVLYGIFAAYREQAKQHTETFVTFSNELIRHYQTVYRHSDALNIYQSLYETLVSVYGATHQQTINVAYEKADYELKQNRRKQALASYEKIYTSLKDSKSGTCSKEAIHAAQSMCSIYEKEQNWQAAQSVYHVLWQTFLQKGQDYNLGVEFVDKVFDRYLYILENKTSVDFNTRRQLAVDYRQTCIKYYGQENERTISATLKLAQLNEKDEKYKADAISMYEAILSSNKSTAASMFSVAATARRRLAHLYSQMSVTHERAQNLYTDEFEVVRNKSGVSHSDALFWLGLLITCLKKRNTQQDNKAASERLQAVSTEILLQETDTSKLYEASKTIAKIYKQQNITEPNANEFLTQLRNHAILGESTIASLKGKTLHRRSFTFIVGFEEGINGGQFSVIMSELMTESILVTTYNKQRKSNASFDVILSTGNRLRVFLKNKGREDYTTIERQLFDIFVENVVGKNSQIDNSASRQFFDIVLAELDKDAHDLNVLRITLDAVTRALNENQFNRGYSLAFIADKYMHHFDGFRSQSKIELAFQICLRLSGRGTRKAGDANIEQKMAQLSGALLHEVLQAAKAIRLSLISLPLSDLNLLVGILGQTKNYTDLEWILTDLWSARHTQSSWPATTVVAIGRRLVECRFSMGERSSALHLLEDICYNLRRVWGPLDKTTLEMEQLRSAMYTSLNQHGRAMGVHEDILAHLSSDELDMDQVSGKEEADIAVRHVQQLRLAFLRNGAKWPGDKDGGVYDELYHIVAEQVSDQDAWKNAKIEDVNKWGGAVKGFKDDGSGVWRGVPEGQWEFMADDGKVKHVNAMKRRSARYSSGYFVNGVNGKGNGAVTRDEMMTVEGRKVSGPVTRVEDVVNVQGARPVQVNGS</sequence>
<keyword evidence="1" id="KW-0677">Repeat</keyword>
<feature type="domain" description="Nephrocystin 3-like N-terminal" evidence="3">
    <location>
        <begin position="261"/>
        <end position="425"/>
    </location>
</feature>
<dbReference type="Pfam" id="PF22939">
    <property type="entry name" value="WHD_GPIID"/>
    <property type="match status" value="1"/>
</dbReference>
<feature type="domain" description="GPI inositol-deacylase winged helix" evidence="2">
    <location>
        <begin position="530"/>
        <end position="587"/>
    </location>
</feature>
<dbReference type="InterPro" id="IPR011990">
    <property type="entry name" value="TPR-like_helical_dom_sf"/>
</dbReference>
<reference evidence="4 5" key="1">
    <citation type="journal article" date="2023" name="Res Sq">
        <title>Genomic and morphological characterization of Knufia obscura isolated from the Mars 2020 spacecraft assembly facility.</title>
        <authorList>
            <person name="Chander A.M."/>
            <person name="Teixeira M.M."/>
            <person name="Singh N.K."/>
            <person name="Williams M.P."/>
            <person name="Parker C.W."/>
            <person name="Leo P."/>
            <person name="Stajich J.E."/>
            <person name="Torok T."/>
            <person name="Tighe S."/>
            <person name="Mason C.E."/>
            <person name="Venkateswaran K."/>
        </authorList>
    </citation>
    <scope>NUCLEOTIDE SEQUENCE [LARGE SCALE GENOMIC DNA]</scope>
    <source>
        <strain evidence="4 5">CCFEE 5817</strain>
    </source>
</reference>
<dbReference type="Gene3D" id="1.25.40.10">
    <property type="entry name" value="Tetratricopeptide repeat domain"/>
    <property type="match status" value="2"/>
</dbReference>
<accession>A0ABR0RZS2</accession>
<evidence type="ECO:0000313" key="4">
    <source>
        <dbReference type="EMBL" id="KAK5946111.1"/>
    </source>
</evidence>
<dbReference type="GeneID" id="89993700"/>
<comment type="caution">
    <text evidence="4">The sequence shown here is derived from an EMBL/GenBank/DDBJ whole genome shotgun (WGS) entry which is preliminary data.</text>
</comment>
<dbReference type="InterPro" id="IPR054471">
    <property type="entry name" value="GPIID_WHD"/>
</dbReference>
<protein>
    <recommendedName>
        <fullName evidence="6">AAA+ ATPase domain-containing protein</fullName>
    </recommendedName>
</protein>
<evidence type="ECO:0000259" key="2">
    <source>
        <dbReference type="Pfam" id="PF22939"/>
    </source>
</evidence>
<dbReference type="Proteomes" id="UP001334248">
    <property type="component" value="Unassembled WGS sequence"/>
</dbReference>
<dbReference type="InterPro" id="IPR056884">
    <property type="entry name" value="NPHP3-like_N"/>
</dbReference>
<dbReference type="PANTHER" id="PTHR10039">
    <property type="entry name" value="AMELOGENIN"/>
    <property type="match status" value="1"/>
</dbReference>